<keyword evidence="4" id="KW-1185">Reference proteome</keyword>
<sequence length="504" mass="51936">MLKLWPLLAVLGAPMLVIAVPAPDPLKRNTPLAESPANSALVQTSAALSSSSPVQISVSASSSALLSSSDILTSCASGISTPSSTSSCSVMGSDCEGSDSDPEVFTGTPAGASPNHSSDPSADPKSSNHSINSSDQEDGPGAIDNDTSETNGEAGGKNSNSTDSTSGTGSNTLSSNDTIGGSIGGYSTSTGPNRGTGGNGDTSTLDGTTNNLSSSLAVPDSATMTFTQVAGTPSATNSVSSDMPGGPLVGPGGSVNCTALVCHTGADWMLASLCGMAKCNKDWPMANIAFQQGNMSYAEELQVTTYDTNLTAHRIHVSYTNASTNANDNAPDFWLGGAYDKAVEQVKGPGVNASGLIATADLPDGQRSDAGVWGLQRLTGWYAAKEDLPEDKLLLEWLGKSMGKSSYTSSCLVQYGMTNAVSTGSPVLVLTSNASDIKLKTNQYYTVSHFDAHSNDTVVWDPYGVGEKAYTSVPWGDFRKSVANLYHLDWPHFFHTQNNGTGSQ</sequence>
<feature type="chain" id="PRO_5043497486" description="Peptidase C39-like domain-containing protein" evidence="2">
    <location>
        <begin position="20"/>
        <end position="504"/>
    </location>
</feature>
<evidence type="ECO:0000313" key="4">
    <source>
        <dbReference type="Proteomes" id="UP001388673"/>
    </source>
</evidence>
<dbReference type="RefSeq" id="XP_066803520.1">
    <property type="nucleotide sequence ID" value="XM_066946019.1"/>
</dbReference>
<accession>A0AAW0Z029</accession>
<gene>
    <name evidence="3" type="ORF">IAR55_002908</name>
</gene>
<dbReference type="GeneID" id="92180166"/>
<proteinExistence type="predicted"/>
<name>A0AAW0Z029_9TREE</name>
<organism evidence="3 4">
    <name type="scientific">Kwoniella newhampshirensis</name>
    <dbReference type="NCBI Taxonomy" id="1651941"/>
    <lineage>
        <taxon>Eukaryota</taxon>
        <taxon>Fungi</taxon>
        <taxon>Dikarya</taxon>
        <taxon>Basidiomycota</taxon>
        <taxon>Agaricomycotina</taxon>
        <taxon>Tremellomycetes</taxon>
        <taxon>Tremellales</taxon>
        <taxon>Cryptococcaceae</taxon>
        <taxon>Kwoniella</taxon>
    </lineage>
</organism>
<dbReference type="KEGG" id="kne:92180166"/>
<evidence type="ECO:0000256" key="1">
    <source>
        <dbReference type="SAM" id="MobiDB-lite"/>
    </source>
</evidence>
<dbReference type="AlphaFoldDB" id="A0AAW0Z029"/>
<feature type="compositionally biased region" description="Low complexity" evidence="1">
    <location>
        <begin position="156"/>
        <end position="191"/>
    </location>
</feature>
<feature type="compositionally biased region" description="Polar residues" evidence="1">
    <location>
        <begin position="114"/>
        <end position="134"/>
    </location>
</feature>
<reference evidence="3 4" key="1">
    <citation type="journal article" date="2024" name="bioRxiv">
        <title>Comparative genomics of Cryptococcus and Kwoniella reveals pathogenesis evolution and contrasting karyotype dynamics via intercentromeric recombination or chromosome fusion.</title>
        <authorList>
            <person name="Coelho M.A."/>
            <person name="David-Palma M."/>
            <person name="Shea T."/>
            <person name="Bowers K."/>
            <person name="McGinley-Smith S."/>
            <person name="Mohammad A.W."/>
            <person name="Gnirke A."/>
            <person name="Yurkov A.M."/>
            <person name="Nowrousian M."/>
            <person name="Sun S."/>
            <person name="Cuomo C.A."/>
            <person name="Heitman J."/>
        </authorList>
    </citation>
    <scope>NUCLEOTIDE SEQUENCE [LARGE SCALE GENOMIC DNA]</scope>
    <source>
        <strain evidence="3 4">CBS 13917</strain>
    </source>
</reference>
<evidence type="ECO:0000313" key="3">
    <source>
        <dbReference type="EMBL" id="KAK8858679.1"/>
    </source>
</evidence>
<evidence type="ECO:0008006" key="5">
    <source>
        <dbReference type="Google" id="ProtNLM"/>
    </source>
</evidence>
<evidence type="ECO:0000256" key="2">
    <source>
        <dbReference type="SAM" id="SignalP"/>
    </source>
</evidence>
<feature type="compositionally biased region" description="Polar residues" evidence="1">
    <location>
        <begin position="201"/>
        <end position="215"/>
    </location>
</feature>
<feature type="region of interest" description="Disordered" evidence="1">
    <location>
        <begin position="79"/>
        <end position="215"/>
    </location>
</feature>
<dbReference type="Proteomes" id="UP001388673">
    <property type="component" value="Unassembled WGS sequence"/>
</dbReference>
<feature type="compositionally biased region" description="Low complexity" evidence="1">
    <location>
        <begin position="79"/>
        <end position="95"/>
    </location>
</feature>
<dbReference type="EMBL" id="JBCAWK010000005">
    <property type="protein sequence ID" value="KAK8858679.1"/>
    <property type="molecule type" value="Genomic_DNA"/>
</dbReference>
<comment type="caution">
    <text evidence="3">The sequence shown here is derived from an EMBL/GenBank/DDBJ whole genome shotgun (WGS) entry which is preliminary data.</text>
</comment>
<protein>
    <recommendedName>
        <fullName evidence="5">Peptidase C39-like domain-containing protein</fullName>
    </recommendedName>
</protein>
<feature type="signal peptide" evidence="2">
    <location>
        <begin position="1"/>
        <end position="19"/>
    </location>
</feature>
<keyword evidence="2" id="KW-0732">Signal</keyword>